<dbReference type="PROSITE" id="PS50851">
    <property type="entry name" value="CHEW"/>
    <property type="match status" value="1"/>
</dbReference>
<dbReference type="SUPFAM" id="SSF50341">
    <property type="entry name" value="CheW-like"/>
    <property type="match status" value="1"/>
</dbReference>
<dbReference type="InterPro" id="IPR039315">
    <property type="entry name" value="CheW"/>
</dbReference>
<dbReference type="GO" id="GO:0005829">
    <property type="term" value="C:cytosol"/>
    <property type="evidence" value="ECO:0007669"/>
    <property type="project" value="TreeGrafter"/>
</dbReference>
<dbReference type="GO" id="GO:0007165">
    <property type="term" value="P:signal transduction"/>
    <property type="evidence" value="ECO:0007669"/>
    <property type="project" value="InterPro"/>
</dbReference>
<gene>
    <name evidence="2" type="ORF">GJ700_13860</name>
</gene>
<dbReference type="PANTHER" id="PTHR22617">
    <property type="entry name" value="CHEMOTAXIS SENSOR HISTIDINE KINASE-RELATED"/>
    <property type="match status" value="1"/>
</dbReference>
<accession>A0A7X2IN43</accession>
<dbReference type="InterPro" id="IPR036061">
    <property type="entry name" value="CheW-like_dom_sf"/>
</dbReference>
<evidence type="ECO:0000313" key="3">
    <source>
        <dbReference type="Proteomes" id="UP000446768"/>
    </source>
</evidence>
<evidence type="ECO:0000259" key="1">
    <source>
        <dbReference type="PROSITE" id="PS50851"/>
    </source>
</evidence>
<dbReference type="Proteomes" id="UP000446768">
    <property type="component" value="Unassembled WGS sequence"/>
</dbReference>
<feature type="domain" description="CheW-like" evidence="1">
    <location>
        <begin position="16"/>
        <end position="160"/>
    </location>
</feature>
<name>A0A7X2IN43_9BURK</name>
<proteinExistence type="predicted"/>
<dbReference type="Gene3D" id="2.30.30.40">
    <property type="entry name" value="SH3 Domains"/>
    <property type="match status" value="1"/>
</dbReference>
<keyword evidence="3" id="KW-1185">Reference proteome</keyword>
<organism evidence="2 3">
    <name type="scientific">Pseudoduganella rivuli</name>
    <dbReference type="NCBI Taxonomy" id="2666085"/>
    <lineage>
        <taxon>Bacteria</taxon>
        <taxon>Pseudomonadati</taxon>
        <taxon>Pseudomonadota</taxon>
        <taxon>Betaproteobacteria</taxon>
        <taxon>Burkholderiales</taxon>
        <taxon>Oxalobacteraceae</taxon>
        <taxon>Telluria group</taxon>
        <taxon>Pseudoduganella</taxon>
    </lineage>
</organism>
<dbReference type="AlphaFoldDB" id="A0A7X2IN43"/>
<protein>
    <submittedName>
        <fullName evidence="2">Chemotaxis protein CheW</fullName>
    </submittedName>
</protein>
<sequence length="171" mass="18068">MMGQLNMAATLMIGGKQQYLTFMLGGETYAMRIAGIKEIIPYGGVTAIPCVPDSIRGVINLRGAVVPVIDLGARFGHGALSQVRRSCIVIIEVTDGETGQDIGVMVDAVNAVVEIDDDDVEPRPAFGASVRVEFIQGMGKVNGKFVVILDVGAVLSMDELALLTEMTELAA</sequence>
<dbReference type="EMBL" id="WKJJ01000008">
    <property type="protein sequence ID" value="MRV72793.1"/>
    <property type="molecule type" value="Genomic_DNA"/>
</dbReference>
<dbReference type="PANTHER" id="PTHR22617:SF41">
    <property type="entry name" value="CHEMOTAXIS SIGNAL TRANSDUCTION SYSTEM ADAPTOR PROTEIN CHEW"/>
    <property type="match status" value="1"/>
</dbReference>
<dbReference type="SMART" id="SM00260">
    <property type="entry name" value="CheW"/>
    <property type="match status" value="1"/>
</dbReference>
<dbReference type="Gene3D" id="2.40.50.180">
    <property type="entry name" value="CheA-289, Domain 4"/>
    <property type="match status" value="1"/>
</dbReference>
<reference evidence="2 3" key="1">
    <citation type="submission" date="2019-11" db="EMBL/GenBank/DDBJ databases">
        <title>Novel species isolated from a subtropical stream in China.</title>
        <authorList>
            <person name="Lu H."/>
        </authorList>
    </citation>
    <scope>NUCLEOTIDE SEQUENCE [LARGE SCALE GENOMIC DNA]</scope>
    <source>
        <strain evidence="2 3">FT92W</strain>
    </source>
</reference>
<dbReference type="InterPro" id="IPR002545">
    <property type="entry name" value="CheW-lke_dom"/>
</dbReference>
<dbReference type="RefSeq" id="WP_154374742.1">
    <property type="nucleotide sequence ID" value="NZ_WKJJ01000008.1"/>
</dbReference>
<evidence type="ECO:0000313" key="2">
    <source>
        <dbReference type="EMBL" id="MRV72793.1"/>
    </source>
</evidence>
<comment type="caution">
    <text evidence="2">The sequence shown here is derived from an EMBL/GenBank/DDBJ whole genome shotgun (WGS) entry which is preliminary data.</text>
</comment>
<dbReference type="Pfam" id="PF01584">
    <property type="entry name" value="CheW"/>
    <property type="match status" value="1"/>
</dbReference>
<dbReference type="GO" id="GO:0006935">
    <property type="term" value="P:chemotaxis"/>
    <property type="evidence" value="ECO:0007669"/>
    <property type="project" value="InterPro"/>
</dbReference>